<dbReference type="InterPro" id="IPR036909">
    <property type="entry name" value="Cyt_c-like_dom_sf"/>
</dbReference>
<dbReference type="GO" id="GO:0046872">
    <property type="term" value="F:metal ion binding"/>
    <property type="evidence" value="ECO:0007669"/>
    <property type="project" value="UniProtKB-KW"/>
</dbReference>
<evidence type="ECO:0000256" key="3">
    <source>
        <dbReference type="ARBA" id="ARBA00022723"/>
    </source>
</evidence>
<feature type="domain" description="Cytochrome c" evidence="8">
    <location>
        <begin position="21"/>
        <end position="135"/>
    </location>
</feature>
<dbReference type="InterPro" id="IPR002327">
    <property type="entry name" value="Cyt_c_1A/1B"/>
</dbReference>
<evidence type="ECO:0000313" key="9">
    <source>
        <dbReference type="EMBL" id="KUP94331.1"/>
    </source>
</evidence>
<evidence type="ECO:0000256" key="1">
    <source>
        <dbReference type="ARBA" id="ARBA00022448"/>
    </source>
</evidence>
<dbReference type="EMBL" id="LPUY01000020">
    <property type="protein sequence ID" value="KUP94331.1"/>
    <property type="molecule type" value="Genomic_DNA"/>
</dbReference>
<keyword evidence="10" id="KW-1185">Reference proteome</keyword>
<name>A0A132C188_9RHOB</name>
<dbReference type="InterPro" id="IPR009056">
    <property type="entry name" value="Cyt_c-like_dom"/>
</dbReference>
<dbReference type="RefSeq" id="WP_068240638.1">
    <property type="nucleotide sequence ID" value="NZ_LPUY01000020.1"/>
</dbReference>
<dbReference type="OrthoDB" id="9805828at2"/>
<dbReference type="GO" id="GO:0020037">
    <property type="term" value="F:heme binding"/>
    <property type="evidence" value="ECO:0007669"/>
    <property type="project" value="InterPro"/>
</dbReference>
<proteinExistence type="predicted"/>
<keyword evidence="7" id="KW-0732">Signal</keyword>
<dbReference type="SUPFAM" id="SSF46626">
    <property type="entry name" value="Cytochrome c"/>
    <property type="match status" value="1"/>
</dbReference>
<evidence type="ECO:0000256" key="6">
    <source>
        <dbReference type="PROSITE-ProRule" id="PRU00433"/>
    </source>
</evidence>
<feature type="chain" id="PRO_5007288760" evidence="7">
    <location>
        <begin position="20"/>
        <end position="143"/>
    </location>
</feature>
<evidence type="ECO:0000256" key="7">
    <source>
        <dbReference type="SAM" id="SignalP"/>
    </source>
</evidence>
<evidence type="ECO:0000256" key="4">
    <source>
        <dbReference type="ARBA" id="ARBA00022982"/>
    </source>
</evidence>
<dbReference type="AlphaFoldDB" id="A0A132C188"/>
<keyword evidence="5 6" id="KW-0408">Iron</keyword>
<evidence type="ECO:0000256" key="5">
    <source>
        <dbReference type="ARBA" id="ARBA00023004"/>
    </source>
</evidence>
<accession>A0A132C188</accession>
<keyword evidence="3 6" id="KW-0479">Metal-binding</keyword>
<keyword evidence="1" id="KW-0813">Transport</keyword>
<dbReference type="GO" id="GO:0009055">
    <property type="term" value="F:electron transfer activity"/>
    <property type="evidence" value="ECO:0007669"/>
    <property type="project" value="InterPro"/>
</dbReference>
<evidence type="ECO:0000256" key="2">
    <source>
        <dbReference type="ARBA" id="ARBA00022617"/>
    </source>
</evidence>
<keyword evidence="4" id="KW-0249">Electron transport</keyword>
<dbReference type="PATRIC" id="fig|1768241.3.peg.835"/>
<dbReference type="PANTHER" id="PTHR11961">
    <property type="entry name" value="CYTOCHROME C"/>
    <property type="match status" value="1"/>
</dbReference>
<comment type="caution">
    <text evidence="9">The sequence shown here is derived from an EMBL/GenBank/DDBJ whole genome shotgun (WGS) entry which is preliminary data.</text>
</comment>
<gene>
    <name evidence="9" type="ORF">TRIHO_08090</name>
</gene>
<sequence>MKYLPAAALLTALAAPALAESDAAAGEKTFGKCKSCHQIVSDSGETLAKGGRTGPNLFGIVGQTAGTAKDFRYGDDLVAAGEAGLVWDEEQFVAYLEDPRGFLKTYLDDSGAKSRMSFRLKSGGADVFAYLAQFGAPDTAASD</sequence>
<evidence type="ECO:0000313" key="10">
    <source>
        <dbReference type="Proteomes" id="UP000068382"/>
    </source>
</evidence>
<dbReference type="Gene3D" id="1.10.760.10">
    <property type="entry name" value="Cytochrome c-like domain"/>
    <property type="match status" value="1"/>
</dbReference>
<feature type="signal peptide" evidence="7">
    <location>
        <begin position="1"/>
        <end position="19"/>
    </location>
</feature>
<evidence type="ECO:0000259" key="8">
    <source>
        <dbReference type="PROSITE" id="PS51007"/>
    </source>
</evidence>
<dbReference type="PROSITE" id="PS51007">
    <property type="entry name" value="CYTC"/>
    <property type="match status" value="1"/>
</dbReference>
<organism evidence="9 10">
    <name type="scientific">Tritonibacter horizontis</name>
    <dbReference type="NCBI Taxonomy" id="1768241"/>
    <lineage>
        <taxon>Bacteria</taxon>
        <taxon>Pseudomonadati</taxon>
        <taxon>Pseudomonadota</taxon>
        <taxon>Alphaproteobacteria</taxon>
        <taxon>Rhodobacterales</taxon>
        <taxon>Paracoccaceae</taxon>
        <taxon>Tritonibacter</taxon>
    </lineage>
</organism>
<protein>
    <submittedName>
        <fullName evidence="9">Cytochrome c-551</fullName>
    </submittedName>
</protein>
<reference evidence="9 10" key="1">
    <citation type="submission" date="2015-12" db="EMBL/GenBank/DDBJ databases">
        <title>Genome sequence of the marine Rhodobacteraceae strain O3.65, Candidatus Tritonibacter horizontis.</title>
        <authorList>
            <person name="Poehlein A."/>
            <person name="Giebel H.A."/>
            <person name="Voget S."/>
            <person name="Brinkhoff T."/>
        </authorList>
    </citation>
    <scope>NUCLEOTIDE SEQUENCE [LARGE SCALE GENOMIC DNA]</scope>
    <source>
        <strain evidence="9 10">O3.65</strain>
    </source>
</reference>
<keyword evidence="2 6" id="KW-0349">Heme</keyword>
<dbReference type="Proteomes" id="UP000068382">
    <property type="component" value="Unassembled WGS sequence"/>
</dbReference>